<dbReference type="Gene3D" id="1.20.1300.10">
    <property type="entry name" value="Fumarate reductase/succinate dehydrogenase, transmembrane subunit"/>
    <property type="match status" value="1"/>
</dbReference>
<dbReference type="Pfam" id="PF02313">
    <property type="entry name" value="Fumarate_red_D"/>
    <property type="match status" value="1"/>
</dbReference>
<proteinExistence type="predicted"/>
<dbReference type="OrthoDB" id="9804636at2"/>
<evidence type="ECO:0000256" key="3">
    <source>
        <dbReference type="ARBA" id="ARBA00022989"/>
    </source>
</evidence>
<keyword evidence="2 5" id="KW-0812">Transmembrane</keyword>
<accession>A0A839RJV8</accession>
<dbReference type="InterPro" id="IPR003418">
    <property type="entry name" value="Fumarate_red_D"/>
</dbReference>
<evidence type="ECO:0000313" key="6">
    <source>
        <dbReference type="EMBL" id="MBB3036464.1"/>
    </source>
</evidence>
<dbReference type="NCBIfam" id="NF003977">
    <property type="entry name" value="PRK05470.1-1"/>
    <property type="match status" value="1"/>
</dbReference>
<evidence type="ECO:0000256" key="4">
    <source>
        <dbReference type="ARBA" id="ARBA00023136"/>
    </source>
</evidence>
<keyword evidence="1" id="KW-1003">Cell membrane</keyword>
<sequence length="121" mass="13112">MIPPVENRRARWEPIAWLLFSAGGMSAALFLPVLVLLFGVLAPLGVISPSHEHLYAVLSNPLTMLVLFGVLSLSAFHWAHRFRHIMIDGFRLRPLAGVISIACYGTAAIGTVVIGAVILQV</sequence>
<feature type="transmembrane region" description="Helical" evidence="5">
    <location>
        <begin position="54"/>
        <end position="74"/>
    </location>
</feature>
<evidence type="ECO:0000256" key="1">
    <source>
        <dbReference type="ARBA" id="ARBA00022475"/>
    </source>
</evidence>
<feature type="transmembrane region" description="Helical" evidence="5">
    <location>
        <begin position="15"/>
        <end position="42"/>
    </location>
</feature>
<keyword evidence="3 5" id="KW-1133">Transmembrane helix</keyword>
<dbReference type="GO" id="GO:0006106">
    <property type="term" value="P:fumarate metabolic process"/>
    <property type="evidence" value="ECO:0007669"/>
    <property type="project" value="InterPro"/>
</dbReference>
<dbReference type="SUPFAM" id="SSF81343">
    <property type="entry name" value="Fumarate reductase respiratory complex transmembrane subunits"/>
    <property type="match status" value="1"/>
</dbReference>
<protein>
    <submittedName>
        <fullName evidence="6">Fumarate reductase subunit D</fullName>
    </submittedName>
</protein>
<reference evidence="6 7" key="1">
    <citation type="submission" date="2020-08" db="EMBL/GenBank/DDBJ databases">
        <title>Sequencing the genomes of 1000 actinobacteria strains.</title>
        <authorList>
            <person name="Klenk H.-P."/>
        </authorList>
    </citation>
    <scope>NUCLEOTIDE SEQUENCE [LARGE SCALE GENOMIC DNA]</scope>
    <source>
        <strain evidence="6 7">DSM 45258</strain>
    </source>
</reference>
<evidence type="ECO:0000256" key="5">
    <source>
        <dbReference type="SAM" id="Phobius"/>
    </source>
</evidence>
<comment type="caution">
    <text evidence="6">The sequence shown here is derived from an EMBL/GenBank/DDBJ whole genome shotgun (WGS) entry which is preliminary data.</text>
</comment>
<dbReference type="AlphaFoldDB" id="A0A839RJV8"/>
<organism evidence="6 7">
    <name type="scientific">Hoyosella altamirensis</name>
    <dbReference type="NCBI Taxonomy" id="616997"/>
    <lineage>
        <taxon>Bacteria</taxon>
        <taxon>Bacillati</taxon>
        <taxon>Actinomycetota</taxon>
        <taxon>Actinomycetes</taxon>
        <taxon>Mycobacteriales</taxon>
        <taxon>Hoyosellaceae</taxon>
        <taxon>Hoyosella</taxon>
    </lineage>
</organism>
<evidence type="ECO:0000256" key="2">
    <source>
        <dbReference type="ARBA" id="ARBA00022692"/>
    </source>
</evidence>
<dbReference type="InterPro" id="IPR034804">
    <property type="entry name" value="SQR/QFR_C/D"/>
</dbReference>
<feature type="transmembrane region" description="Helical" evidence="5">
    <location>
        <begin position="95"/>
        <end position="119"/>
    </location>
</feature>
<gene>
    <name evidence="6" type="ORF">FHU29_000898</name>
</gene>
<dbReference type="RefSeq" id="WP_064441585.1">
    <property type="nucleotide sequence ID" value="NZ_BDDI01000015.1"/>
</dbReference>
<dbReference type="Proteomes" id="UP000567922">
    <property type="component" value="Unassembled WGS sequence"/>
</dbReference>
<keyword evidence="7" id="KW-1185">Reference proteome</keyword>
<dbReference type="EMBL" id="JACHWS010000001">
    <property type="protein sequence ID" value="MBB3036464.1"/>
    <property type="molecule type" value="Genomic_DNA"/>
</dbReference>
<keyword evidence="4 5" id="KW-0472">Membrane</keyword>
<name>A0A839RJV8_9ACTN</name>
<evidence type="ECO:0000313" key="7">
    <source>
        <dbReference type="Proteomes" id="UP000567922"/>
    </source>
</evidence>
<dbReference type="GO" id="GO:0016020">
    <property type="term" value="C:membrane"/>
    <property type="evidence" value="ECO:0007669"/>
    <property type="project" value="InterPro"/>
</dbReference>